<proteinExistence type="predicted"/>
<dbReference type="Proteomes" id="UP000294239">
    <property type="component" value="Unassembled WGS sequence"/>
</dbReference>
<accession>A0ABY1YBA3</accession>
<evidence type="ECO:0000313" key="2">
    <source>
        <dbReference type="Proteomes" id="UP000294239"/>
    </source>
</evidence>
<comment type="caution">
    <text evidence="1">The sequence shown here is derived from an EMBL/GenBank/DDBJ whole genome shotgun (WGS) entry which is preliminary data.</text>
</comment>
<reference evidence="1 2" key="1">
    <citation type="submission" date="2019-02" db="EMBL/GenBank/DDBJ databases">
        <title>Current taxonomic status of genus Agrobacterium and description of Agrobacterium cavarae sp. nov. isolated from maize roots.</title>
        <authorList>
            <person name="Flores-Felix J.D."/>
            <person name="Menendez E."/>
            <person name="Ramirez-Bahena M.H."/>
            <person name="Garcia-Fraile P."/>
            <person name="Velazquez E."/>
        </authorList>
    </citation>
    <scope>NUCLEOTIDE SEQUENCE [LARGE SCALE GENOMIC DNA]</scope>
    <source>
        <strain evidence="1 2">RZME10</strain>
    </source>
</reference>
<dbReference type="EMBL" id="SISF01000029">
    <property type="protein sequence ID" value="TBN12836.1"/>
    <property type="molecule type" value="Genomic_DNA"/>
</dbReference>
<name>A0ABY1YBA3_9HYPH</name>
<sequence>MIVIGAALVDSEIYHPETRLFRYEHYGKSGERWYFDDFDFHLQDVTLFRNPEIDSTSDYLTYLSSDGDVFHGWRKGNFREKIEGAGTWVEDAQGRGRMLAISQIGETLYACGQGGQIYRRVGRGNWSLLTDALLFDMDAYLQKKESRPLTTDPGYLDWLRNFKKQSPKNISLYDIKGLSENAIYLCGSEDTKPVLYYWDGMSLHEQKVYLEETALTGILIEDEDSVWVCGREGVLLHGSFASAFTPVILRKQLNLFHMITSYRGKFVLPSSVRPGGLFEVDPGSSELRRFSPALPKLRGDSIFYANP</sequence>
<gene>
    <name evidence="1" type="ORF">EYC79_11490</name>
</gene>
<keyword evidence="2" id="KW-1185">Reference proteome</keyword>
<organism evidence="1 2">
    <name type="scientific">Agrobacterium cavarae</name>
    <dbReference type="NCBI Taxonomy" id="2528239"/>
    <lineage>
        <taxon>Bacteria</taxon>
        <taxon>Pseudomonadati</taxon>
        <taxon>Pseudomonadota</taxon>
        <taxon>Alphaproteobacteria</taxon>
        <taxon>Hyphomicrobiales</taxon>
        <taxon>Rhizobiaceae</taxon>
        <taxon>Rhizobium/Agrobacterium group</taxon>
        <taxon>Agrobacterium</taxon>
    </lineage>
</organism>
<dbReference type="RefSeq" id="WP_130978062.1">
    <property type="nucleotide sequence ID" value="NZ_SISF01000029.1"/>
</dbReference>
<protein>
    <submittedName>
        <fullName evidence="1">Uncharacterized protein</fullName>
    </submittedName>
</protein>
<dbReference type="GeneID" id="301041803"/>
<evidence type="ECO:0000313" key="1">
    <source>
        <dbReference type="EMBL" id="TBN12836.1"/>
    </source>
</evidence>